<gene>
    <name evidence="1" type="ORF">S01H4_28885</name>
</gene>
<dbReference type="EMBL" id="BART01014510">
    <property type="protein sequence ID" value="GAG88891.1"/>
    <property type="molecule type" value="Genomic_DNA"/>
</dbReference>
<name>X1CXE4_9ZZZZ</name>
<accession>X1CXE4</accession>
<dbReference type="AlphaFoldDB" id="X1CXE4"/>
<sequence>MHTKIDILGVQSPHTKNGVFDVFNRREILMQAAGGGTAYRLKALG</sequence>
<organism evidence="1">
    <name type="scientific">marine sediment metagenome</name>
    <dbReference type="NCBI Taxonomy" id="412755"/>
    <lineage>
        <taxon>unclassified sequences</taxon>
        <taxon>metagenomes</taxon>
        <taxon>ecological metagenomes</taxon>
    </lineage>
</organism>
<proteinExistence type="predicted"/>
<evidence type="ECO:0000313" key="1">
    <source>
        <dbReference type="EMBL" id="GAG88891.1"/>
    </source>
</evidence>
<protein>
    <submittedName>
        <fullName evidence="1">Uncharacterized protein</fullName>
    </submittedName>
</protein>
<reference evidence="1" key="1">
    <citation type="journal article" date="2014" name="Front. Microbiol.">
        <title>High frequency of phylogenetically diverse reductive dehalogenase-homologous genes in deep subseafloor sedimentary metagenomes.</title>
        <authorList>
            <person name="Kawai M."/>
            <person name="Futagami T."/>
            <person name="Toyoda A."/>
            <person name="Takaki Y."/>
            <person name="Nishi S."/>
            <person name="Hori S."/>
            <person name="Arai W."/>
            <person name="Tsubouchi T."/>
            <person name="Morono Y."/>
            <person name="Uchiyama I."/>
            <person name="Ito T."/>
            <person name="Fujiyama A."/>
            <person name="Inagaki F."/>
            <person name="Takami H."/>
        </authorList>
    </citation>
    <scope>NUCLEOTIDE SEQUENCE</scope>
    <source>
        <strain evidence="1">Expedition CK06-06</strain>
    </source>
</reference>
<comment type="caution">
    <text evidence="1">The sequence shown here is derived from an EMBL/GenBank/DDBJ whole genome shotgun (WGS) entry which is preliminary data.</text>
</comment>